<evidence type="ECO:0000313" key="3">
    <source>
        <dbReference type="EMBL" id="KAK3234006.1"/>
    </source>
</evidence>
<evidence type="ECO:0000313" key="4">
    <source>
        <dbReference type="Proteomes" id="UP001190700"/>
    </source>
</evidence>
<dbReference type="NCBIfam" id="NF040946">
    <property type="entry name" value="PSII_PsbP"/>
    <property type="match status" value="1"/>
</dbReference>
<dbReference type="PANTHER" id="PTHR31407:SF16">
    <property type="entry name" value="PSBP DOMAIN-CONTAINING PROTEIN 7, CHLOROPLASTIC"/>
    <property type="match status" value="1"/>
</dbReference>
<feature type="compositionally biased region" description="Basic and acidic residues" evidence="1">
    <location>
        <begin position="57"/>
        <end position="66"/>
    </location>
</feature>
<protein>
    <submittedName>
        <fullName evidence="3">Thylakoid-anchored PsbP-like protein</fullName>
    </submittedName>
</protein>
<feature type="region of interest" description="Disordered" evidence="1">
    <location>
        <begin position="1"/>
        <end position="72"/>
    </location>
</feature>
<feature type="domain" description="PsbP C-terminal" evidence="2">
    <location>
        <begin position="138"/>
        <end position="311"/>
    </location>
</feature>
<dbReference type="GO" id="GO:0009654">
    <property type="term" value="C:photosystem II oxygen evolving complex"/>
    <property type="evidence" value="ECO:0007669"/>
    <property type="project" value="InterPro"/>
</dbReference>
<evidence type="ECO:0000256" key="1">
    <source>
        <dbReference type="SAM" id="MobiDB-lite"/>
    </source>
</evidence>
<organism evidence="3 4">
    <name type="scientific">Cymbomonas tetramitiformis</name>
    <dbReference type="NCBI Taxonomy" id="36881"/>
    <lineage>
        <taxon>Eukaryota</taxon>
        <taxon>Viridiplantae</taxon>
        <taxon>Chlorophyta</taxon>
        <taxon>Pyramimonadophyceae</taxon>
        <taxon>Pyramimonadales</taxon>
        <taxon>Pyramimonadaceae</taxon>
        <taxon>Cymbomonas</taxon>
    </lineage>
</organism>
<dbReference type="InterPro" id="IPR016123">
    <property type="entry name" value="Mog1/PsbP_a/b/a-sand"/>
</dbReference>
<dbReference type="SUPFAM" id="SSF55724">
    <property type="entry name" value="Mog1p/PsbP-like"/>
    <property type="match status" value="1"/>
</dbReference>
<keyword evidence="4" id="KW-1185">Reference proteome</keyword>
<name>A0AAE0EMP5_9CHLO</name>
<dbReference type="GO" id="GO:0005509">
    <property type="term" value="F:calcium ion binding"/>
    <property type="evidence" value="ECO:0007669"/>
    <property type="project" value="InterPro"/>
</dbReference>
<gene>
    <name evidence="3" type="ORF">CYMTET_55725</name>
</gene>
<dbReference type="Pfam" id="PF01789">
    <property type="entry name" value="PsbP"/>
    <property type="match status" value="1"/>
</dbReference>
<dbReference type="GO" id="GO:0019898">
    <property type="term" value="C:extrinsic component of membrane"/>
    <property type="evidence" value="ECO:0007669"/>
    <property type="project" value="InterPro"/>
</dbReference>
<proteinExistence type="predicted"/>
<dbReference type="GO" id="GO:0015979">
    <property type="term" value="P:photosynthesis"/>
    <property type="evidence" value="ECO:0007669"/>
    <property type="project" value="InterPro"/>
</dbReference>
<dbReference type="EMBL" id="LGRX02035578">
    <property type="protein sequence ID" value="KAK3234006.1"/>
    <property type="molecule type" value="Genomic_DNA"/>
</dbReference>
<reference evidence="3 4" key="1">
    <citation type="journal article" date="2015" name="Genome Biol. Evol.">
        <title>Comparative Genomics of a Bacterivorous Green Alga Reveals Evolutionary Causalities and Consequences of Phago-Mixotrophic Mode of Nutrition.</title>
        <authorList>
            <person name="Burns J.A."/>
            <person name="Paasch A."/>
            <person name="Narechania A."/>
            <person name="Kim E."/>
        </authorList>
    </citation>
    <scope>NUCLEOTIDE SEQUENCE [LARGE SCALE GENOMIC DNA]</scope>
    <source>
        <strain evidence="3 4">PLY_AMNH</strain>
    </source>
</reference>
<dbReference type="Gene3D" id="3.40.1000.10">
    <property type="entry name" value="Mog1/PsbP, alpha/beta/alpha sandwich"/>
    <property type="match status" value="1"/>
</dbReference>
<accession>A0AAE0EMP5</accession>
<dbReference type="Proteomes" id="UP001190700">
    <property type="component" value="Unassembled WGS sequence"/>
</dbReference>
<comment type="caution">
    <text evidence="3">The sequence shown here is derived from an EMBL/GenBank/DDBJ whole genome shotgun (WGS) entry which is preliminary data.</text>
</comment>
<dbReference type="AlphaFoldDB" id="A0AAE0EMP5"/>
<dbReference type="PANTHER" id="PTHR31407">
    <property type="match status" value="1"/>
</dbReference>
<evidence type="ECO:0000259" key="2">
    <source>
        <dbReference type="Pfam" id="PF01789"/>
    </source>
</evidence>
<sequence length="330" mass="35592">MRSTYSFGGAKIHSPAGSPRSKCRYSSRVKPPSGPRTSLRLRASVKDDESLLGSSDPIREPADMKGSESSAKLPNLADPVETIYWGGELPSRRRLLVGASTATALALGGNFLGITSSLLGINPELAGDLQLDVVVPVKGLKRCVDASNAYEYLYPAEWLVDQRLVLRAARRAELERPLDPLSAGQEARKARMRSVTEPVTGYGPAAGSGEENVSLIVAPIQRGFSMDQLGTPEEAGTTLLSTTIAPPGSGKEANLIEARSRTMDGYLYYILEYTVASRAWARHNFAVFVARDDTLYTFNAQASQACCFKIKGRSLLTSASEECNSENLRA</sequence>
<dbReference type="InterPro" id="IPR002683">
    <property type="entry name" value="PsbP_C"/>
</dbReference>